<dbReference type="InterPro" id="IPR004089">
    <property type="entry name" value="MCPsignal_dom"/>
</dbReference>
<dbReference type="Gene3D" id="1.20.120.30">
    <property type="entry name" value="Aspartate receptor, ligand-binding domain"/>
    <property type="match status" value="1"/>
</dbReference>
<name>A0A0M6Y8N5_9HYPH</name>
<dbReference type="STRING" id="187304.B0E33_05255"/>
<dbReference type="GO" id="GO:0020037">
    <property type="term" value="F:heme binding"/>
    <property type="evidence" value="ECO:0007669"/>
    <property type="project" value="InterPro"/>
</dbReference>
<dbReference type="CDD" id="cd11386">
    <property type="entry name" value="MCP_signal"/>
    <property type="match status" value="1"/>
</dbReference>
<feature type="domain" description="Methyl-accepting transducer" evidence="4">
    <location>
        <begin position="186"/>
        <end position="422"/>
    </location>
</feature>
<dbReference type="CDD" id="cd01068">
    <property type="entry name" value="globin_sensor"/>
    <property type="match status" value="1"/>
</dbReference>
<dbReference type="InterPro" id="IPR012292">
    <property type="entry name" value="Globin/Proto"/>
</dbReference>
<dbReference type="InterPro" id="IPR009050">
    <property type="entry name" value="Globin-like_sf"/>
</dbReference>
<dbReference type="Gene3D" id="1.10.287.950">
    <property type="entry name" value="Methyl-accepting chemotaxis protein"/>
    <property type="match status" value="1"/>
</dbReference>
<keyword evidence="1 3" id="KW-0807">Transducer</keyword>
<evidence type="ECO:0000256" key="1">
    <source>
        <dbReference type="ARBA" id="ARBA00023224"/>
    </source>
</evidence>
<dbReference type="SUPFAM" id="SSF58104">
    <property type="entry name" value="Methyl-accepting chemotaxis protein (MCP) signaling domain"/>
    <property type="match status" value="1"/>
</dbReference>
<dbReference type="InterPro" id="IPR039379">
    <property type="entry name" value="Protoglobin_sensor_dom"/>
</dbReference>
<organism evidence="5 6">
    <name type="scientific">Roseibium aggregatum</name>
    <dbReference type="NCBI Taxonomy" id="187304"/>
    <lineage>
        <taxon>Bacteria</taxon>
        <taxon>Pseudomonadati</taxon>
        <taxon>Pseudomonadota</taxon>
        <taxon>Alphaproteobacteria</taxon>
        <taxon>Hyphomicrobiales</taxon>
        <taxon>Stappiaceae</taxon>
        <taxon>Roseibium</taxon>
    </lineage>
</organism>
<protein>
    <submittedName>
        <fullName evidence="5">Methyl-accepting chemotaxis protein 4</fullName>
    </submittedName>
</protein>
<evidence type="ECO:0000259" key="4">
    <source>
        <dbReference type="PROSITE" id="PS50111"/>
    </source>
</evidence>
<accession>A0A0M6Y8N5</accession>
<dbReference type="Pfam" id="PF11563">
    <property type="entry name" value="Protoglobin"/>
    <property type="match status" value="1"/>
</dbReference>
<dbReference type="EMBL" id="CXST01000002">
    <property type="protein sequence ID" value="CTQ45170.1"/>
    <property type="molecule type" value="Genomic_DNA"/>
</dbReference>
<dbReference type="Proteomes" id="UP000048926">
    <property type="component" value="Unassembled WGS sequence"/>
</dbReference>
<dbReference type="Pfam" id="PF13682">
    <property type="entry name" value="CZB"/>
    <property type="match status" value="1"/>
</dbReference>
<dbReference type="PROSITE" id="PS50111">
    <property type="entry name" value="CHEMOTAXIS_TRANSDUC_2"/>
    <property type="match status" value="1"/>
</dbReference>
<sequence>MSAPAPKNTVETDNITKYIKFMSSTGSDTSSAQTAWNSLQKHLPDILDRFYNELVSHEELRQKMGAHEKNTVPLKNAQTKHWEYIFNHDPDLEFIGQAARIGQAHVKIGLKAEWLMSAFGRLLNEILPVIVKKHRFSQKAMIAEMQAVVTRFFLDMILAQRAFETEQRRIEDAEMRDTIGLENLRTTANTISELNEIVMSMALLSRNTQEANANGQSISAAADQLVASIGQISENSEGAANEAVQTNNAAKDGLDKMSAVSSAIGDISSTSRQTAQSLSDLSEAASQIGEFLSVIQSIADQTNLLALNATIEAARAGEAGKGFAVVASEVKTLASQTGKATEDIAQRIEALTAGMETIQTAIQSSEGAIQNGEDAIAAANELMQSIDGMVGNVSERVTQITDILHQQKEASHEIARNVANVAESNRNTDQQLGAMQRVLKQSNDSFSGSAKNFFDANSDKSLLEMAKIDHVLFKKRVVDTVTGHDDWASSGMPDHHHCRLGKWYDAIKNEKIKTHPVFRNLVTPHKAVHDAGHRALHAAEQGNSTEAFAALVDLDKASKEVLNGLTELAAAMETDLKDAEPRKSPRQDVGKKAEVLLDGAIQTVELENVSVTGVGLKGVKDAKAGKTVCIRSDGKERLGHIIWVDGTRAGVQFFDEDK</sequence>
<keyword evidence="6" id="KW-1185">Reference proteome</keyword>
<dbReference type="SUPFAM" id="SSF46458">
    <property type="entry name" value="Globin-like"/>
    <property type="match status" value="1"/>
</dbReference>
<dbReference type="Gene3D" id="1.10.490.10">
    <property type="entry name" value="Globins"/>
    <property type="match status" value="1"/>
</dbReference>
<dbReference type="InterPro" id="IPR004090">
    <property type="entry name" value="Chemotax_Me-accpt_rcpt"/>
</dbReference>
<dbReference type="PRINTS" id="PR00260">
    <property type="entry name" value="CHEMTRNSDUCR"/>
</dbReference>
<dbReference type="InterPro" id="IPR044398">
    <property type="entry name" value="Globin-sensor_dom"/>
</dbReference>
<comment type="similarity">
    <text evidence="2">Belongs to the methyl-accepting chemotaxis (MCP) protein family.</text>
</comment>
<dbReference type="PANTHER" id="PTHR32089">
    <property type="entry name" value="METHYL-ACCEPTING CHEMOTAXIS PROTEIN MCPB"/>
    <property type="match status" value="1"/>
</dbReference>
<dbReference type="GO" id="GO:0019825">
    <property type="term" value="F:oxygen binding"/>
    <property type="evidence" value="ECO:0007669"/>
    <property type="project" value="InterPro"/>
</dbReference>
<dbReference type="GO" id="GO:0016020">
    <property type="term" value="C:membrane"/>
    <property type="evidence" value="ECO:0007669"/>
    <property type="project" value="InterPro"/>
</dbReference>
<proteinExistence type="inferred from homology"/>
<gene>
    <name evidence="5" type="primary">mcp4_10</name>
    <name evidence="5" type="ORF">LAL4801_03618</name>
</gene>
<dbReference type="GO" id="GO:0006935">
    <property type="term" value="P:chemotaxis"/>
    <property type="evidence" value="ECO:0007669"/>
    <property type="project" value="InterPro"/>
</dbReference>
<dbReference type="PANTHER" id="PTHR32089:SF112">
    <property type="entry name" value="LYSOZYME-LIKE PROTEIN-RELATED"/>
    <property type="match status" value="1"/>
</dbReference>
<dbReference type="OrthoDB" id="4514964at2"/>
<dbReference type="SUPFAM" id="SSF141371">
    <property type="entry name" value="PilZ domain-like"/>
    <property type="match status" value="1"/>
</dbReference>
<dbReference type="InterPro" id="IPR025991">
    <property type="entry name" value="Chemoreceptor_zinc-bind_dom"/>
</dbReference>
<dbReference type="SMART" id="SM00283">
    <property type="entry name" value="MA"/>
    <property type="match status" value="1"/>
</dbReference>
<dbReference type="AlphaFoldDB" id="A0A0M6Y8N5"/>
<evidence type="ECO:0000256" key="2">
    <source>
        <dbReference type="ARBA" id="ARBA00029447"/>
    </source>
</evidence>
<evidence type="ECO:0000313" key="5">
    <source>
        <dbReference type="EMBL" id="CTQ45170.1"/>
    </source>
</evidence>
<dbReference type="GO" id="GO:0007165">
    <property type="term" value="P:signal transduction"/>
    <property type="evidence" value="ECO:0007669"/>
    <property type="project" value="UniProtKB-KW"/>
</dbReference>
<dbReference type="GO" id="GO:0004888">
    <property type="term" value="F:transmembrane signaling receptor activity"/>
    <property type="evidence" value="ECO:0007669"/>
    <property type="project" value="InterPro"/>
</dbReference>
<dbReference type="RefSeq" id="WP_055658115.1">
    <property type="nucleotide sequence ID" value="NZ_CXST01000002.1"/>
</dbReference>
<evidence type="ECO:0000313" key="6">
    <source>
        <dbReference type="Proteomes" id="UP000048926"/>
    </source>
</evidence>
<evidence type="ECO:0000256" key="3">
    <source>
        <dbReference type="PROSITE-ProRule" id="PRU00284"/>
    </source>
</evidence>
<reference evidence="6" key="1">
    <citation type="submission" date="2015-07" db="EMBL/GenBank/DDBJ databases">
        <authorList>
            <person name="Rodrigo-Torres Lidia"/>
            <person name="Arahal R.David."/>
        </authorList>
    </citation>
    <scope>NUCLEOTIDE SEQUENCE [LARGE SCALE GENOMIC DNA]</scope>
    <source>
        <strain evidence="6">CECT 4801</strain>
    </source>
</reference>
<dbReference type="Pfam" id="PF00015">
    <property type="entry name" value="MCPsignal"/>
    <property type="match status" value="1"/>
</dbReference>